<keyword evidence="4" id="KW-0812">Transmembrane</keyword>
<protein>
    <submittedName>
        <fullName evidence="7">UPF0577 protein-like protein</fullName>
    </submittedName>
</protein>
<feature type="region of interest" description="Disordered" evidence="3">
    <location>
        <begin position="210"/>
        <end position="230"/>
    </location>
</feature>
<dbReference type="OrthoDB" id="439917at2759"/>
<reference evidence="7 8" key="1">
    <citation type="submission" date="2014-11" db="EMBL/GenBank/DDBJ databases">
        <title>Genetic blueprint of the zoonotic pathogen Toxocara canis.</title>
        <authorList>
            <person name="Zhu X.-Q."/>
            <person name="Korhonen P.K."/>
            <person name="Cai H."/>
            <person name="Young N.D."/>
            <person name="Nejsum P."/>
            <person name="von Samson-Himmelstjerna G."/>
            <person name="Boag P.R."/>
            <person name="Tan P."/>
            <person name="Li Q."/>
            <person name="Min J."/>
            <person name="Yang Y."/>
            <person name="Wang X."/>
            <person name="Fang X."/>
            <person name="Hall R.S."/>
            <person name="Hofmann A."/>
            <person name="Sternberg P.W."/>
            <person name="Jex A.R."/>
            <person name="Gasser R.B."/>
        </authorList>
    </citation>
    <scope>NUCLEOTIDE SEQUENCE [LARGE SCALE GENOMIC DNA]</scope>
    <source>
        <strain evidence="7">PN_DK_2014</strain>
    </source>
</reference>
<dbReference type="Proteomes" id="UP000031036">
    <property type="component" value="Unassembled WGS sequence"/>
</dbReference>
<feature type="chain" id="PRO_5002095294" evidence="5">
    <location>
        <begin position="29"/>
        <end position="1025"/>
    </location>
</feature>
<organism evidence="7 8">
    <name type="scientific">Toxocara canis</name>
    <name type="common">Canine roundworm</name>
    <dbReference type="NCBI Taxonomy" id="6265"/>
    <lineage>
        <taxon>Eukaryota</taxon>
        <taxon>Metazoa</taxon>
        <taxon>Ecdysozoa</taxon>
        <taxon>Nematoda</taxon>
        <taxon>Chromadorea</taxon>
        <taxon>Rhabditida</taxon>
        <taxon>Spirurina</taxon>
        <taxon>Ascaridomorpha</taxon>
        <taxon>Ascaridoidea</taxon>
        <taxon>Toxocaridae</taxon>
        <taxon>Toxocara</taxon>
    </lineage>
</organism>
<dbReference type="PANTHER" id="PTHR22727:SF15">
    <property type="entry name" value="MRH DOMAIN-CONTAINING PROTEIN"/>
    <property type="match status" value="1"/>
</dbReference>
<dbReference type="InterPro" id="IPR056607">
    <property type="entry name" value="Elapor1/2_MRH"/>
</dbReference>
<dbReference type="InterPro" id="IPR056610">
    <property type="entry name" value="Elapor1/2_TNFR-like"/>
</dbReference>
<keyword evidence="4" id="KW-1133">Transmembrane helix</keyword>
<dbReference type="Pfam" id="PF23032">
    <property type="entry name" value="GBD_ELAPOR1-like_3rd"/>
    <property type="match status" value="1"/>
</dbReference>
<keyword evidence="1 5" id="KW-0732">Signal</keyword>
<feature type="domain" description="MRH" evidence="6">
    <location>
        <begin position="655"/>
        <end position="870"/>
    </location>
</feature>
<feature type="region of interest" description="Disordered" evidence="3">
    <location>
        <begin position="997"/>
        <end position="1025"/>
    </location>
</feature>
<evidence type="ECO:0000256" key="5">
    <source>
        <dbReference type="SAM" id="SignalP"/>
    </source>
</evidence>
<keyword evidence="2" id="KW-1015">Disulfide bond</keyword>
<dbReference type="InterPro" id="IPR056608">
    <property type="entry name" value="Elapor1/2_GBD"/>
</dbReference>
<dbReference type="InterPro" id="IPR009030">
    <property type="entry name" value="Growth_fac_rcpt_cys_sf"/>
</dbReference>
<evidence type="ECO:0000256" key="1">
    <source>
        <dbReference type="ARBA" id="ARBA00022729"/>
    </source>
</evidence>
<dbReference type="Pfam" id="PF23031">
    <property type="entry name" value="GBD_ELAPOR1"/>
    <property type="match status" value="1"/>
</dbReference>
<evidence type="ECO:0000313" key="8">
    <source>
        <dbReference type="Proteomes" id="UP000031036"/>
    </source>
</evidence>
<feature type="transmembrane region" description="Helical" evidence="4">
    <location>
        <begin position="921"/>
        <end position="941"/>
    </location>
</feature>
<dbReference type="InterPro" id="IPR011641">
    <property type="entry name" value="Tyr-kin_ephrin_A/B_rcpt-like"/>
</dbReference>
<dbReference type="OMA" id="CEYISED"/>
<dbReference type="PROSITE" id="PS51914">
    <property type="entry name" value="MRH"/>
    <property type="match status" value="1"/>
</dbReference>
<gene>
    <name evidence="7" type="ORF">Tcan_03178</name>
</gene>
<sequence>MDAVLHHIHFASCCILVALSLWLRPTNAAQCTADDFIYEYTNCDERGERWRVAVPKHEDLKCEGGAPLPTRGTNCSFSCQSGMFLDIDTQQCVHCAKGSYSLGGGTRFDEFTQLPSGFVVENVDASVDRMLASQRTAECPIETGWIVKNSELMYVPTPCLSKLTYSVTLVRPGYVEYTYRMPKNSRGLVFNVIVKNEQCQSYRDQLKQLMSGTTKERPSHRSEDDGEWQRRRIELRTGPNVITWSVANNRDAISTVDVITLSKIDIVGIPFTRQCTLCPAGTYSGKGAKECAPCPAGYFSTKGSSQCGKCPLSQFSGPRAARCIDRPKCTSNDYYPTIEPCVGGKTRTIYKKVQPNVCRDDILGSVKMPKPEAERSCPKCNPGMRLDSNGQCIFCEKDHFSDGDECKRCPVDTIPNYGFQYVFWNNLPPNMATKCEYLTEDSTTLCNIGESWLPAGDVVHSSPTHERGVALELILYVREGFSNPFLPKGTKASAQNPTAHITFEFRTSCADSSCVLYFVEDSSSQSFYKLIADFNGTQSRRSYTHAIISPQPTKFLFAFMRSRSSSQDDTITDRAFIYSINVTNVGQHGGGASACLPCPTSNGKCVACPSGSYISESGRDCRKCPQGTMLNTSSDRIGEKSCVRCGPNLESNDGVRCSSNGILNVHSTDNKTATFDFTTFLNKTFIATGVKVFAREGTSYFHSFNISVLTEGGATCTETYDVSDFGQAAALVAEARESVEAFVCRSTALPLHASTNASEKIVYVSPLLLGNNLLAITMEKEFDGVKLGEKELDYGGNDEASRLPDVHFFYGSTASPSDLCPNGFRAVVTARCDPARSTSPEARLPSGCPDGTCDGCLYHIILLTSQACPICTANDYTVIRGECIDGKLTVHSIPARHCVLSGAESRERTESCTSLTVHMQILIFVIVALAVTLCVIVILVCQKNRRLEYKYMKLVESKGTPNGLELPGAESCGIEDGEDDEEVHDRVFFAKGKKRLFGGAGKNRREGEEKNENERRAFVPLEETD</sequence>
<evidence type="ECO:0000313" key="7">
    <source>
        <dbReference type="EMBL" id="KHN77132.1"/>
    </source>
</evidence>
<dbReference type="InterPro" id="IPR044865">
    <property type="entry name" value="MRH_dom"/>
</dbReference>
<dbReference type="PANTHER" id="PTHR22727">
    <property type="entry name" value="PROTEIN CBG13728"/>
    <property type="match status" value="1"/>
</dbReference>
<evidence type="ECO:0000256" key="3">
    <source>
        <dbReference type="SAM" id="MobiDB-lite"/>
    </source>
</evidence>
<dbReference type="Pfam" id="PF23091">
    <property type="entry name" value="TNFR_ELAPOR1_6th"/>
    <property type="match status" value="1"/>
</dbReference>
<dbReference type="SUPFAM" id="SSF57184">
    <property type="entry name" value="Growth factor receptor domain"/>
    <property type="match status" value="2"/>
</dbReference>
<dbReference type="InterPro" id="IPR056609">
    <property type="entry name" value="Elapor1-like_3rd"/>
</dbReference>
<dbReference type="EMBL" id="JPKZ01002368">
    <property type="protein sequence ID" value="KHN77132.1"/>
    <property type="molecule type" value="Genomic_DNA"/>
</dbReference>
<dbReference type="SMART" id="SM01411">
    <property type="entry name" value="Ephrin_rec_like"/>
    <property type="match status" value="3"/>
</dbReference>
<dbReference type="Pfam" id="PF23087">
    <property type="entry name" value="MRH_ELAPOR1_9th"/>
    <property type="match status" value="1"/>
</dbReference>
<accession>A0A0B2V6P4</accession>
<feature type="signal peptide" evidence="5">
    <location>
        <begin position="1"/>
        <end position="28"/>
    </location>
</feature>
<feature type="compositionally biased region" description="Basic and acidic residues" evidence="3">
    <location>
        <begin position="214"/>
        <end position="230"/>
    </location>
</feature>
<evidence type="ECO:0000256" key="4">
    <source>
        <dbReference type="SAM" id="Phobius"/>
    </source>
</evidence>
<dbReference type="Pfam" id="PF07699">
    <property type="entry name" value="Ephrin_rec_like"/>
    <property type="match status" value="1"/>
</dbReference>
<dbReference type="STRING" id="6265.A0A0B2V6P4"/>
<dbReference type="Gene3D" id="2.10.50.10">
    <property type="entry name" value="Tumor Necrosis Factor Receptor, subunit A, domain 2"/>
    <property type="match status" value="1"/>
</dbReference>
<dbReference type="AlphaFoldDB" id="A0A0B2V6P4"/>
<dbReference type="InterPro" id="IPR039181">
    <property type="entry name" value="Elapor1/2"/>
</dbReference>
<feature type="compositionally biased region" description="Basic and acidic residues" evidence="3">
    <location>
        <begin position="1003"/>
        <end position="1017"/>
    </location>
</feature>
<name>A0A0B2V6P4_TOXCA</name>
<keyword evidence="8" id="KW-1185">Reference proteome</keyword>
<evidence type="ECO:0000259" key="6">
    <source>
        <dbReference type="PROSITE" id="PS51914"/>
    </source>
</evidence>
<dbReference type="GO" id="GO:0016020">
    <property type="term" value="C:membrane"/>
    <property type="evidence" value="ECO:0007669"/>
    <property type="project" value="TreeGrafter"/>
</dbReference>
<proteinExistence type="predicted"/>
<evidence type="ECO:0000256" key="2">
    <source>
        <dbReference type="ARBA" id="ARBA00023157"/>
    </source>
</evidence>
<keyword evidence="4" id="KW-0472">Membrane</keyword>
<comment type="caution">
    <text evidence="7">The sequence shown here is derived from an EMBL/GenBank/DDBJ whole genome shotgun (WGS) entry which is preliminary data.</text>
</comment>